<gene>
    <name evidence="1" type="ORF">MUN88_00835</name>
</gene>
<proteinExistence type="predicted"/>
<accession>A0ABY4EXP4</accession>
<sequence length="64" mass="7349">MPSWAKKAAIIDVKKARNIRLSVLVPPKAYEYVAEFAENHDVSIFKTQDYLTLERKEARKNAEG</sequence>
<dbReference type="RefSeq" id="WP_244719730.1">
    <property type="nucleotide sequence ID" value="NZ_CP095072.1"/>
</dbReference>
<protein>
    <recommendedName>
        <fullName evidence="3">CopG family transcriptional regulator</fullName>
    </recommendedName>
</protein>
<dbReference type="Proteomes" id="UP000831782">
    <property type="component" value="Chromosome"/>
</dbReference>
<dbReference type="EMBL" id="CP095072">
    <property type="protein sequence ID" value="UOQ48740.1"/>
    <property type="molecule type" value="Genomic_DNA"/>
</dbReference>
<reference evidence="1 2" key="1">
    <citation type="submission" date="2022-04" db="EMBL/GenBank/DDBJ databases">
        <title>Gracilibacillus sp. isolated from saltern.</title>
        <authorList>
            <person name="Won M."/>
            <person name="Lee C.-M."/>
            <person name="Woen H.-Y."/>
            <person name="Kwon S.-W."/>
        </authorList>
    </citation>
    <scope>NUCLEOTIDE SEQUENCE [LARGE SCALE GENOMIC DNA]</scope>
    <source>
        <strain evidence="1 2">SSWR10-1</strain>
    </source>
</reference>
<keyword evidence="2" id="KW-1185">Reference proteome</keyword>
<evidence type="ECO:0008006" key="3">
    <source>
        <dbReference type="Google" id="ProtNLM"/>
    </source>
</evidence>
<evidence type="ECO:0000313" key="2">
    <source>
        <dbReference type="Proteomes" id="UP000831782"/>
    </source>
</evidence>
<organism evidence="1 2">
    <name type="scientific">Gracilibacillus caseinilyticus</name>
    <dbReference type="NCBI Taxonomy" id="2932256"/>
    <lineage>
        <taxon>Bacteria</taxon>
        <taxon>Bacillati</taxon>
        <taxon>Bacillota</taxon>
        <taxon>Bacilli</taxon>
        <taxon>Bacillales</taxon>
        <taxon>Bacillaceae</taxon>
        <taxon>Gracilibacillus</taxon>
    </lineage>
</organism>
<name>A0ABY4EXP4_9BACI</name>
<evidence type="ECO:0000313" key="1">
    <source>
        <dbReference type="EMBL" id="UOQ48740.1"/>
    </source>
</evidence>